<proteinExistence type="predicted"/>
<accession>A0AAJ5BG62</accession>
<gene>
    <name evidence="3" type="ORF">SAMN02745723_101613</name>
</gene>
<dbReference type="Pfam" id="PF07883">
    <property type="entry name" value="Cupin_2"/>
    <property type="match status" value="1"/>
</dbReference>
<dbReference type="AlphaFoldDB" id="A0AAJ5BG62"/>
<evidence type="ECO:0000256" key="1">
    <source>
        <dbReference type="ARBA" id="ARBA00022723"/>
    </source>
</evidence>
<dbReference type="GO" id="GO:0046872">
    <property type="term" value="F:metal ion binding"/>
    <property type="evidence" value="ECO:0007669"/>
    <property type="project" value="UniProtKB-KW"/>
</dbReference>
<protein>
    <submittedName>
        <fullName evidence="3">Cupin domain-containing protein</fullName>
    </submittedName>
</protein>
<dbReference type="InterPro" id="IPR011051">
    <property type="entry name" value="RmlC_Cupin_sf"/>
</dbReference>
<dbReference type="Gene3D" id="2.60.120.10">
    <property type="entry name" value="Jelly Rolls"/>
    <property type="match status" value="1"/>
</dbReference>
<dbReference type="InterPro" id="IPR013096">
    <property type="entry name" value="Cupin_2"/>
</dbReference>
<dbReference type="PANTHER" id="PTHR35848">
    <property type="entry name" value="OXALATE-BINDING PROTEIN"/>
    <property type="match status" value="1"/>
</dbReference>
<evidence type="ECO:0000313" key="4">
    <source>
        <dbReference type="Proteomes" id="UP000226420"/>
    </source>
</evidence>
<reference evidence="3 4" key="1">
    <citation type="submission" date="2016-10" db="EMBL/GenBank/DDBJ databases">
        <authorList>
            <person name="Varghese N."/>
            <person name="Submissions S."/>
        </authorList>
    </citation>
    <scope>NUCLEOTIDE SEQUENCE [LARGE SCALE GENOMIC DNA]</scope>
    <source>
        <strain evidence="3 4">DSM 5563</strain>
    </source>
</reference>
<organism evidence="3 4">
    <name type="scientific">Pragia fontium DSM 5563 = ATCC 49100</name>
    <dbReference type="NCBI Taxonomy" id="1122977"/>
    <lineage>
        <taxon>Bacteria</taxon>
        <taxon>Pseudomonadati</taxon>
        <taxon>Pseudomonadota</taxon>
        <taxon>Gammaproteobacteria</taxon>
        <taxon>Enterobacterales</taxon>
        <taxon>Budviciaceae</taxon>
        <taxon>Pragia</taxon>
    </lineage>
</organism>
<dbReference type="InterPro" id="IPR051610">
    <property type="entry name" value="GPI/OXD"/>
</dbReference>
<dbReference type="EMBL" id="FOLW01000001">
    <property type="protein sequence ID" value="SFC19158.1"/>
    <property type="molecule type" value="Genomic_DNA"/>
</dbReference>
<evidence type="ECO:0000259" key="2">
    <source>
        <dbReference type="Pfam" id="PF07883"/>
    </source>
</evidence>
<dbReference type="Proteomes" id="UP000226420">
    <property type="component" value="Unassembled WGS sequence"/>
</dbReference>
<sequence>MNDYSRKLDVKSVYGGDVSRALIFASEYEAGSHIIRSALASAEPGKGGKEHYHPDTSEIYLLIDGQAVVEIDGHSIVLNPMGCIQIPKNTKHRIRAVGDKPIKYLALHVAELTFNGAVVHREVKE</sequence>
<feature type="domain" description="Cupin type-2" evidence="2">
    <location>
        <begin position="42"/>
        <end position="106"/>
    </location>
</feature>
<keyword evidence="1" id="KW-0479">Metal-binding</keyword>
<name>A0AAJ5BG62_9GAMM</name>
<dbReference type="InterPro" id="IPR014710">
    <property type="entry name" value="RmlC-like_jellyroll"/>
</dbReference>
<dbReference type="PANTHER" id="PTHR35848:SF6">
    <property type="entry name" value="CUPIN TYPE-2 DOMAIN-CONTAINING PROTEIN"/>
    <property type="match status" value="1"/>
</dbReference>
<dbReference type="RefSeq" id="WP_164720425.1">
    <property type="nucleotide sequence ID" value="NZ_FOLW01000001.1"/>
</dbReference>
<comment type="caution">
    <text evidence="3">The sequence shown here is derived from an EMBL/GenBank/DDBJ whole genome shotgun (WGS) entry which is preliminary data.</text>
</comment>
<evidence type="ECO:0000313" key="3">
    <source>
        <dbReference type="EMBL" id="SFC19158.1"/>
    </source>
</evidence>
<dbReference type="SUPFAM" id="SSF51182">
    <property type="entry name" value="RmlC-like cupins"/>
    <property type="match status" value="1"/>
</dbReference>